<feature type="chain" id="PRO_5007372850" evidence="1">
    <location>
        <begin position="25"/>
        <end position="335"/>
    </location>
</feature>
<organism evidence="2 3">
    <name type="scientific">Chlamydia muridarum</name>
    <dbReference type="NCBI Taxonomy" id="83560"/>
    <lineage>
        <taxon>Bacteria</taxon>
        <taxon>Pseudomonadati</taxon>
        <taxon>Chlamydiota</taxon>
        <taxon>Chlamydiia</taxon>
        <taxon>Chlamydiales</taxon>
        <taxon>Chlamydiaceae</taxon>
        <taxon>Chlamydia/Chlamydophila group</taxon>
        <taxon>Chlamydia</taxon>
    </lineage>
</organism>
<dbReference type="InterPro" id="IPR007487">
    <property type="entry name" value="ABC_transpt-TYRBP-like"/>
</dbReference>
<dbReference type="PROSITE" id="PS51257">
    <property type="entry name" value="PROKAR_LIPOPROTEIN"/>
    <property type="match status" value="1"/>
</dbReference>
<dbReference type="AlphaFoldDB" id="A0A069ZYV1"/>
<dbReference type="PANTHER" id="PTHR35271:SF1">
    <property type="entry name" value="ABC TRANSPORTER, SUBSTRATE-BINDING LIPOPROTEIN"/>
    <property type="match status" value="1"/>
</dbReference>
<dbReference type="Pfam" id="PF04392">
    <property type="entry name" value="ABC_sub_bind"/>
    <property type="match status" value="1"/>
</dbReference>
<dbReference type="GeneID" id="1246031"/>
<dbReference type="OMA" id="LDINQYC"/>
<feature type="signal peptide" evidence="1">
    <location>
        <begin position="1"/>
        <end position="24"/>
    </location>
</feature>
<accession>A0A069ZYV1</accession>
<dbReference type="EMBL" id="CP007217">
    <property type="protein sequence ID" value="AJR10742.1"/>
    <property type="molecule type" value="Genomic_DNA"/>
</dbReference>
<name>A0A069ZYV1_CHLMR</name>
<reference evidence="2 3" key="1">
    <citation type="submission" date="2014-02" db="EMBL/GenBank/DDBJ databases">
        <authorList>
            <person name="Chen C."/>
            <person name="Conrad T.A."/>
            <person name="Zhou Z."/>
            <person name="Lai Z."/>
            <person name="Zhong G."/>
        </authorList>
    </citation>
    <scope>NUCLEOTIDE SEQUENCE [LARGE SCALE GENOMIC DNA]</scope>
    <source>
        <strain evidence="2 3">Nigg3-28</strain>
    </source>
</reference>
<proteinExistence type="predicted"/>
<dbReference type="RefSeq" id="WP_010231174.1">
    <property type="nucleotide sequence ID" value="NZ_CP007217.1"/>
</dbReference>
<dbReference type="Proteomes" id="UP000260363">
    <property type="component" value="Chromosome"/>
</dbReference>
<dbReference type="PANTHER" id="PTHR35271">
    <property type="entry name" value="ABC TRANSPORTER, SUBSTRATE-BINDING LIPOPROTEIN-RELATED"/>
    <property type="match status" value="1"/>
</dbReference>
<gene>
    <name evidence="2" type="ORF">BD36_03580</name>
</gene>
<evidence type="ECO:0000313" key="3">
    <source>
        <dbReference type="Proteomes" id="UP000260363"/>
    </source>
</evidence>
<dbReference type="Gene3D" id="3.40.50.2300">
    <property type="match status" value="2"/>
</dbReference>
<protein>
    <submittedName>
        <fullName evidence="2">ABC transporter substrate-binding protein</fullName>
    </submittedName>
</protein>
<evidence type="ECO:0000256" key="1">
    <source>
        <dbReference type="SAM" id="SignalP"/>
    </source>
</evidence>
<dbReference type="PATRIC" id="fig|83560.10.peg.688"/>
<dbReference type="STRING" id="83560.NC80_03380"/>
<sequence>MLLRKICSYLFCSSLACSFISVIAVSFRAEPTAPSIAIFASFSHNSLSECIDSCQQELASFGNMPSISLFNAEDNVVKARKIARNLHKDPNIVSIITLGPIATKVMSQIETQKPIIYAVVPDGEALRFPKEQSNIYGVNDSVDTNQCCFAIHAVTNNATSLVYLQPHEPFPSSLQEEITTKLRASGIKVTGLPISASNVSSRIQFISENRPSAVFFPLSALSEKMGTSFIQSILKENIPLITNDSSLVTRGACAACSVDYKLSGKQIAYIVRYLLSKKNKEENLSQISAEPILSKITFNEEIIRSLGLPFNIAPVHQFVSFHSSDNTGFPAIQTP</sequence>
<keyword evidence="1" id="KW-0732">Signal</keyword>
<evidence type="ECO:0000313" key="2">
    <source>
        <dbReference type="EMBL" id="AJR10742.1"/>
    </source>
</evidence>
<dbReference type="KEGG" id="cmg:NC81_03400"/>
<dbReference type="KEGG" id="cmm:NC80_03380"/>
<dbReference type="KEGG" id="cmx:DNC_03405"/>